<evidence type="ECO:0000256" key="1">
    <source>
        <dbReference type="ARBA" id="ARBA00023002"/>
    </source>
</evidence>
<dbReference type="PATRIC" id="fig|1429438.4.peg.7756"/>
<accession>W4L6I1</accession>
<evidence type="ECO:0000259" key="4">
    <source>
        <dbReference type="Pfam" id="PF00296"/>
    </source>
</evidence>
<feature type="domain" description="Luciferase-like" evidence="4">
    <location>
        <begin position="1"/>
        <end position="323"/>
    </location>
</feature>
<dbReference type="GO" id="GO:0005829">
    <property type="term" value="C:cytosol"/>
    <property type="evidence" value="ECO:0007669"/>
    <property type="project" value="TreeGrafter"/>
</dbReference>
<feature type="region of interest" description="Disordered" evidence="3">
    <location>
        <begin position="376"/>
        <end position="405"/>
    </location>
</feature>
<dbReference type="SUPFAM" id="SSF51679">
    <property type="entry name" value="Bacterial luciferase-like"/>
    <property type="match status" value="1"/>
</dbReference>
<keyword evidence="1" id="KW-0560">Oxidoreductase</keyword>
<dbReference type="Pfam" id="PF00296">
    <property type="entry name" value="Bac_luciferase"/>
    <property type="match status" value="1"/>
</dbReference>
<proteinExistence type="predicted"/>
<dbReference type="HOGENOM" id="CLU_027853_3_0_7"/>
<dbReference type="EMBL" id="AZHW01001341">
    <property type="protein sequence ID" value="ETW92941.1"/>
    <property type="molecule type" value="Genomic_DNA"/>
</dbReference>
<dbReference type="PANTHER" id="PTHR30137">
    <property type="entry name" value="LUCIFERASE-LIKE MONOOXYGENASE"/>
    <property type="match status" value="1"/>
</dbReference>
<dbReference type="InterPro" id="IPR036661">
    <property type="entry name" value="Luciferase-like_sf"/>
</dbReference>
<dbReference type="PANTHER" id="PTHR30137:SF8">
    <property type="entry name" value="BLR5498 PROTEIN"/>
    <property type="match status" value="1"/>
</dbReference>
<dbReference type="Gene3D" id="3.20.20.30">
    <property type="entry name" value="Luciferase-like domain"/>
    <property type="match status" value="1"/>
</dbReference>
<dbReference type="AlphaFoldDB" id="W4L6I1"/>
<comment type="caution">
    <text evidence="5">The sequence shown here is derived from an EMBL/GenBank/DDBJ whole genome shotgun (WGS) entry which is preliminary data.</text>
</comment>
<dbReference type="InterPro" id="IPR050766">
    <property type="entry name" value="Bact_Lucif_Oxidored"/>
</dbReference>
<dbReference type="InterPro" id="IPR011251">
    <property type="entry name" value="Luciferase-like_dom"/>
</dbReference>
<dbReference type="GO" id="GO:0004497">
    <property type="term" value="F:monooxygenase activity"/>
    <property type="evidence" value="ECO:0007669"/>
    <property type="project" value="UniProtKB-KW"/>
</dbReference>
<keyword evidence="2" id="KW-0503">Monooxygenase</keyword>
<evidence type="ECO:0000256" key="3">
    <source>
        <dbReference type="SAM" id="MobiDB-lite"/>
    </source>
</evidence>
<name>W4L6I1_ENTF1</name>
<dbReference type="Proteomes" id="UP000019141">
    <property type="component" value="Unassembled WGS sequence"/>
</dbReference>
<reference evidence="5 6" key="1">
    <citation type="journal article" date="2014" name="Nature">
        <title>An environmental bacterial taxon with a large and distinct metabolic repertoire.</title>
        <authorList>
            <person name="Wilson M.C."/>
            <person name="Mori T."/>
            <person name="Ruckert C."/>
            <person name="Uria A.R."/>
            <person name="Helf M.J."/>
            <person name="Takada K."/>
            <person name="Gernert C."/>
            <person name="Steffens U.A."/>
            <person name="Heycke N."/>
            <person name="Schmitt S."/>
            <person name="Rinke C."/>
            <person name="Helfrich E.J."/>
            <person name="Brachmann A.O."/>
            <person name="Gurgui C."/>
            <person name="Wakimoto T."/>
            <person name="Kracht M."/>
            <person name="Crusemann M."/>
            <person name="Hentschel U."/>
            <person name="Abe I."/>
            <person name="Matsunaga S."/>
            <person name="Kalinowski J."/>
            <person name="Takeyama H."/>
            <person name="Piel J."/>
        </authorList>
    </citation>
    <scope>NUCLEOTIDE SEQUENCE [LARGE SCALE GENOMIC DNA]</scope>
    <source>
        <strain evidence="6">TSY1</strain>
    </source>
</reference>
<evidence type="ECO:0000313" key="5">
    <source>
        <dbReference type="EMBL" id="ETW92941.1"/>
    </source>
</evidence>
<gene>
    <name evidence="5" type="ORF">ETSY1_41420</name>
</gene>
<dbReference type="GO" id="GO:0016705">
    <property type="term" value="F:oxidoreductase activity, acting on paired donors, with incorporation or reduction of molecular oxygen"/>
    <property type="evidence" value="ECO:0007669"/>
    <property type="project" value="InterPro"/>
</dbReference>
<evidence type="ECO:0000256" key="2">
    <source>
        <dbReference type="ARBA" id="ARBA00023033"/>
    </source>
</evidence>
<organism evidence="5 6">
    <name type="scientific">Entotheonella factor</name>
    <dbReference type="NCBI Taxonomy" id="1429438"/>
    <lineage>
        <taxon>Bacteria</taxon>
        <taxon>Pseudomonadati</taxon>
        <taxon>Nitrospinota/Tectimicrobiota group</taxon>
        <taxon>Candidatus Tectimicrobiota</taxon>
        <taxon>Candidatus Entotheonellia</taxon>
        <taxon>Candidatus Entotheonellales</taxon>
        <taxon>Candidatus Entotheonellaceae</taxon>
        <taxon>Candidatus Entotheonella</taxon>
    </lineage>
</organism>
<sequence length="405" mass="46143">MKFGIFYELQLPRPWEAGGEHRLYHNALDQLELADRLGYDYAWEVEHHFLEEYSHSPAPEVFLSAASQRTQNIRLGHGIIQLTTNHPARVAERVSALDLLSNGRVEFGMGEGGSITELGPFDVPLEEKRAIWEDGVRAILPMFKDGGWEYHGEYFDFPLRNVLPKPMQKPHPPLWVACSQLETIEMAGRRGIGALGFQFVSADAAYAWVHAYYNSFIKRMDKLTDYQANPNIALVTYFMCAETDEEARRRADGIPFFQFALRFYGAREGRGRPDPGTVNLWDEYEKWKRDNPDNLARALSGGLIGSPETLRRKLRKFETSNVDQIILLNQAGKNSHEHICESLELFANEVMPEFHANEPKHQEWKRKVLSGEIELEELDTTPHTDRYGKNSVQLAAPETAAAPGD</sequence>
<protein>
    <submittedName>
        <fullName evidence="5">LuxA</fullName>
    </submittedName>
</protein>
<keyword evidence="6" id="KW-1185">Reference proteome</keyword>
<evidence type="ECO:0000313" key="6">
    <source>
        <dbReference type="Proteomes" id="UP000019141"/>
    </source>
</evidence>